<feature type="transmembrane region" description="Helical" evidence="8">
    <location>
        <begin position="230"/>
        <end position="253"/>
    </location>
</feature>
<dbReference type="GO" id="GO:0005886">
    <property type="term" value="C:plasma membrane"/>
    <property type="evidence" value="ECO:0007669"/>
    <property type="project" value="UniProtKB-SubCell"/>
</dbReference>
<sequence>MDLTSSFYIVSALAVVITGISKSGFGGGLGVMSVPLMSLYIAPQVAVAILMPVLLAMDLIIVWQYRHRWNRAVVRMLLPGAGAGLILGAISFHWMSADLIRFAVGVLALVFVAQFLLAQTRGRGVGASSGATILALGALSGFASFVAHAGGPPVKGILLRQNMQKSVFVGTNTMFFFAMNAIKTVSYAGMGQFSTESLQVSLLLAPMLVVGIGLGLILHRVIAQTIFTRLVYGFLFLAGVKLLYDSGGAILTFGRLS</sequence>
<accession>A0A640VMW0</accession>
<keyword evidence="6 8" id="KW-1133">Transmembrane helix</keyword>
<comment type="similarity">
    <text evidence="2 8">Belongs to the 4-toluene sulfonate uptake permease (TSUP) (TC 2.A.102) family.</text>
</comment>
<dbReference type="InterPro" id="IPR052017">
    <property type="entry name" value="TSUP"/>
</dbReference>
<dbReference type="PANTHER" id="PTHR30269">
    <property type="entry name" value="TRANSMEMBRANE PROTEIN YFCA"/>
    <property type="match status" value="1"/>
</dbReference>
<keyword evidence="7 8" id="KW-0472">Membrane</keyword>
<dbReference type="EMBL" id="BLIV01000001">
    <property type="protein sequence ID" value="GFE48421.1"/>
    <property type="molecule type" value="Genomic_DNA"/>
</dbReference>
<evidence type="ECO:0000313" key="9">
    <source>
        <dbReference type="EMBL" id="GFE48421.1"/>
    </source>
</evidence>
<evidence type="ECO:0000256" key="6">
    <source>
        <dbReference type="ARBA" id="ARBA00022989"/>
    </source>
</evidence>
<feature type="transmembrane region" description="Helical" evidence="8">
    <location>
        <begin position="125"/>
        <end position="147"/>
    </location>
</feature>
<evidence type="ECO:0000256" key="2">
    <source>
        <dbReference type="ARBA" id="ARBA00009142"/>
    </source>
</evidence>
<feature type="transmembrane region" description="Helical" evidence="8">
    <location>
        <begin position="73"/>
        <end position="94"/>
    </location>
</feature>
<keyword evidence="10" id="KW-1185">Reference proteome</keyword>
<feature type="transmembrane region" description="Helical" evidence="8">
    <location>
        <begin position="100"/>
        <end position="118"/>
    </location>
</feature>
<evidence type="ECO:0000256" key="8">
    <source>
        <dbReference type="RuleBase" id="RU363041"/>
    </source>
</evidence>
<feature type="transmembrane region" description="Helical" evidence="8">
    <location>
        <begin position="200"/>
        <end position="218"/>
    </location>
</feature>
<dbReference type="Proteomes" id="UP000436522">
    <property type="component" value="Unassembled WGS sequence"/>
</dbReference>
<keyword evidence="3" id="KW-0813">Transport</keyword>
<keyword evidence="4 8" id="KW-1003">Cell membrane</keyword>
<dbReference type="AlphaFoldDB" id="A0A640VMW0"/>
<reference evidence="9 10" key="1">
    <citation type="submission" date="2019-12" db="EMBL/GenBank/DDBJ databases">
        <title>Roseobacter cerasinus sp. nov., isolated from seawater around aquaculture.</title>
        <authorList>
            <person name="Muramatsu S."/>
            <person name="Takabe Y."/>
            <person name="Mori K."/>
            <person name="Takaichi S."/>
            <person name="Hanada S."/>
        </authorList>
    </citation>
    <scope>NUCLEOTIDE SEQUENCE [LARGE SCALE GENOMIC DNA]</scope>
    <source>
        <strain evidence="9 10">AI77</strain>
    </source>
</reference>
<dbReference type="PANTHER" id="PTHR30269:SF37">
    <property type="entry name" value="MEMBRANE TRANSPORTER PROTEIN"/>
    <property type="match status" value="1"/>
</dbReference>
<dbReference type="OrthoDB" id="7028171at2"/>
<feature type="transmembrane region" description="Helical" evidence="8">
    <location>
        <begin position="7"/>
        <end position="25"/>
    </location>
</feature>
<dbReference type="RefSeq" id="WP_159974329.1">
    <property type="nucleotide sequence ID" value="NZ_BLIV01000001.1"/>
</dbReference>
<proteinExistence type="inferred from homology"/>
<organism evidence="9 10">
    <name type="scientific">Roseobacter cerasinus</name>
    <dbReference type="NCBI Taxonomy" id="2602289"/>
    <lineage>
        <taxon>Bacteria</taxon>
        <taxon>Pseudomonadati</taxon>
        <taxon>Pseudomonadota</taxon>
        <taxon>Alphaproteobacteria</taxon>
        <taxon>Rhodobacterales</taxon>
        <taxon>Roseobacteraceae</taxon>
        <taxon>Roseobacter</taxon>
    </lineage>
</organism>
<feature type="transmembrane region" description="Helical" evidence="8">
    <location>
        <begin position="167"/>
        <end position="188"/>
    </location>
</feature>
<evidence type="ECO:0000256" key="1">
    <source>
        <dbReference type="ARBA" id="ARBA00004651"/>
    </source>
</evidence>
<evidence type="ECO:0000313" key="10">
    <source>
        <dbReference type="Proteomes" id="UP000436522"/>
    </source>
</evidence>
<evidence type="ECO:0000256" key="7">
    <source>
        <dbReference type="ARBA" id="ARBA00023136"/>
    </source>
</evidence>
<dbReference type="Pfam" id="PF01925">
    <property type="entry name" value="TauE"/>
    <property type="match status" value="1"/>
</dbReference>
<dbReference type="InterPro" id="IPR002781">
    <property type="entry name" value="TM_pro_TauE-like"/>
</dbReference>
<name>A0A640VMW0_9RHOB</name>
<comment type="caution">
    <text evidence="9">The sequence shown here is derived from an EMBL/GenBank/DDBJ whole genome shotgun (WGS) entry which is preliminary data.</text>
</comment>
<protein>
    <recommendedName>
        <fullName evidence="8">Probable membrane transporter protein</fullName>
    </recommendedName>
</protein>
<evidence type="ECO:0000256" key="3">
    <source>
        <dbReference type="ARBA" id="ARBA00022448"/>
    </source>
</evidence>
<keyword evidence="5 8" id="KW-0812">Transmembrane</keyword>
<evidence type="ECO:0000256" key="5">
    <source>
        <dbReference type="ARBA" id="ARBA00022692"/>
    </source>
</evidence>
<evidence type="ECO:0000256" key="4">
    <source>
        <dbReference type="ARBA" id="ARBA00022475"/>
    </source>
</evidence>
<comment type="subcellular location">
    <subcellularLocation>
        <location evidence="1 8">Cell membrane</location>
        <topology evidence="1 8">Multi-pass membrane protein</topology>
    </subcellularLocation>
</comment>
<feature type="transmembrane region" description="Helical" evidence="8">
    <location>
        <begin position="37"/>
        <end position="61"/>
    </location>
</feature>
<gene>
    <name evidence="9" type="ORF">So717_01740</name>
</gene>